<dbReference type="PANTHER" id="PTHR10224">
    <property type="entry name" value="ES1 PROTEIN HOMOLOG, MITOCHONDRIAL"/>
    <property type="match status" value="1"/>
</dbReference>
<comment type="caution">
    <text evidence="1">The sequence shown here is derived from an EMBL/GenBank/DDBJ whole genome shotgun (WGS) entry which is preliminary data.</text>
</comment>
<dbReference type="PIRSF" id="PIRSF006320">
    <property type="entry name" value="Elb2"/>
    <property type="match status" value="1"/>
</dbReference>
<dbReference type="Gene3D" id="3.40.50.880">
    <property type="match status" value="1"/>
</dbReference>
<organism evidence="1 2">
    <name type="scientific">Candidatus Electrothrix communis</name>
    <dbReference type="NCBI Taxonomy" id="1859133"/>
    <lineage>
        <taxon>Bacteria</taxon>
        <taxon>Pseudomonadati</taxon>
        <taxon>Thermodesulfobacteriota</taxon>
        <taxon>Desulfobulbia</taxon>
        <taxon>Desulfobulbales</taxon>
        <taxon>Desulfobulbaceae</taxon>
        <taxon>Candidatus Electrothrix</taxon>
    </lineage>
</organism>
<keyword evidence="2" id="KW-1185">Reference proteome</keyword>
<dbReference type="SUPFAM" id="SSF52317">
    <property type="entry name" value="Class I glutamine amidotransferase-like"/>
    <property type="match status" value="1"/>
</dbReference>
<evidence type="ECO:0000313" key="2">
    <source>
        <dbReference type="Proteomes" id="UP000288086"/>
    </source>
</evidence>
<dbReference type="PANTHER" id="PTHR10224:SF12">
    <property type="entry name" value="GLYOXALASE ELBB"/>
    <property type="match status" value="1"/>
</dbReference>
<feature type="non-terminal residue" evidence="1">
    <location>
        <position position="1"/>
    </location>
</feature>
<dbReference type="InterPro" id="IPR026041">
    <property type="entry name" value="ElbB"/>
</dbReference>
<proteinExistence type="predicted"/>
<dbReference type="NCBIfam" id="NF008747">
    <property type="entry name" value="PRK11780.1"/>
    <property type="match status" value="1"/>
</dbReference>
<evidence type="ECO:0000313" key="1">
    <source>
        <dbReference type="EMBL" id="RWX43857.1"/>
    </source>
</evidence>
<name>A0A3S3SJ11_9BACT</name>
<dbReference type="Proteomes" id="UP000288086">
    <property type="component" value="Unassembled WGS sequence"/>
</dbReference>
<dbReference type="InterPro" id="IPR029062">
    <property type="entry name" value="Class_I_gatase-like"/>
</dbReference>
<protein>
    <submittedName>
        <fullName evidence="1">Enhancing lycopene biosynthesis protein 2</fullName>
    </submittedName>
</protein>
<gene>
    <name evidence="1" type="ORF">VT98_14112</name>
</gene>
<reference evidence="1 2" key="1">
    <citation type="submission" date="2017-01" db="EMBL/GenBank/DDBJ databases">
        <title>The cable genome- insights into the physiology and evolution of filamentous bacteria capable of sulfide oxidation via long distance electron transfer.</title>
        <authorList>
            <person name="Schreiber L."/>
            <person name="Bjerg J.T."/>
            <person name="Boggild A."/>
            <person name="Van De Vossenberg J."/>
            <person name="Meysman F."/>
            <person name="Nielsen L.P."/>
            <person name="Schramm A."/>
            <person name="Kjeldsen K.U."/>
        </authorList>
    </citation>
    <scope>NUCLEOTIDE SEQUENCE [LARGE SCALE GENOMIC DNA]</scope>
    <source>
        <strain evidence="1">A1</strain>
    </source>
</reference>
<dbReference type="CDD" id="cd03133">
    <property type="entry name" value="GATase1_ES1"/>
    <property type="match status" value="1"/>
</dbReference>
<dbReference type="EMBL" id="MTKP01000411">
    <property type="protein sequence ID" value="RWX43857.1"/>
    <property type="molecule type" value="Genomic_DNA"/>
</dbReference>
<accession>A0A3S3SJ11</accession>
<dbReference type="AlphaFoldDB" id="A0A3S3SJ11"/>
<sequence length="219" mass="23196">NHMSKKQIAVLLSGCGHQDGAEIHEATLTLWAIHKHGADYRCFAPNIMQHHVLNHITGQEMDEQRNVLIESARIARGKVEDLALFDAAAVDALVIPGGVGAAKNLCTYAFDGPQCTVNKDVEQAVKGVHQAGKPIGALCIAPVLLAKVLGDITLTIGHDEETAAAIREMGATHAPTGIGEIAVDQKNKIVSAPCYMLDSRVDQIADGADALIQALLGFL</sequence>